<gene>
    <name evidence="1" type="ORF">J2Z21_009370</name>
</gene>
<keyword evidence="2" id="KW-1185">Reference proteome</keyword>
<organism evidence="1 2">
    <name type="scientific">Streptomyces griseochromogenes</name>
    <dbReference type="NCBI Taxonomy" id="68214"/>
    <lineage>
        <taxon>Bacteria</taxon>
        <taxon>Bacillati</taxon>
        <taxon>Actinomycetota</taxon>
        <taxon>Actinomycetes</taxon>
        <taxon>Kitasatosporales</taxon>
        <taxon>Streptomycetaceae</taxon>
        <taxon>Streptomyces</taxon>
    </lineage>
</organism>
<name>A0ABS4M9J8_9ACTN</name>
<accession>A0ABS4M9J8</accession>
<dbReference type="EMBL" id="JAGGLP010000045">
    <property type="protein sequence ID" value="MBP2056352.1"/>
    <property type="molecule type" value="Genomic_DNA"/>
</dbReference>
<dbReference type="Proteomes" id="UP001519309">
    <property type="component" value="Unassembled WGS sequence"/>
</dbReference>
<sequence length="52" mass="5843">MIWNGQGRRECWDVIGRLSMWPESSMDVAVVGRLRVCPACMSVYKGVARLDG</sequence>
<evidence type="ECO:0000313" key="1">
    <source>
        <dbReference type="EMBL" id="MBP2056352.1"/>
    </source>
</evidence>
<reference evidence="1 2" key="1">
    <citation type="submission" date="2021-03" db="EMBL/GenBank/DDBJ databases">
        <title>Genomic Encyclopedia of Type Strains, Phase IV (KMG-IV): sequencing the most valuable type-strain genomes for metagenomic binning, comparative biology and taxonomic classification.</title>
        <authorList>
            <person name="Goeker M."/>
        </authorList>
    </citation>
    <scope>NUCLEOTIDE SEQUENCE [LARGE SCALE GENOMIC DNA]</scope>
    <source>
        <strain evidence="1 2">DSM 40499</strain>
    </source>
</reference>
<proteinExistence type="predicted"/>
<comment type="caution">
    <text evidence="1">The sequence shown here is derived from an EMBL/GenBank/DDBJ whole genome shotgun (WGS) entry which is preliminary data.</text>
</comment>
<protein>
    <submittedName>
        <fullName evidence="1">Uncharacterized protein</fullName>
    </submittedName>
</protein>
<evidence type="ECO:0000313" key="2">
    <source>
        <dbReference type="Proteomes" id="UP001519309"/>
    </source>
</evidence>